<dbReference type="PANTHER" id="PTHR38465">
    <property type="entry name" value="HTH-TYPE TRANSCRIPTIONAL REGULATOR MJ1563-RELATED"/>
    <property type="match status" value="1"/>
</dbReference>
<evidence type="ECO:0000313" key="6">
    <source>
        <dbReference type="EMBL" id="TGX45980.1"/>
    </source>
</evidence>
<dbReference type="OrthoDB" id="9792628at2"/>
<dbReference type="InterPro" id="IPR000835">
    <property type="entry name" value="HTH_MarR-typ"/>
</dbReference>
<proteinExistence type="inferred from homology"/>
<reference evidence="6 7" key="1">
    <citation type="submission" date="2019-04" db="EMBL/GenBank/DDBJ databases">
        <title>Sphingomonas psychrotolerans sp. nov., isolated from soil in the Tianshan Mountains, Xinjiang, China.</title>
        <authorList>
            <person name="Luo Y."/>
            <person name="Sheng H."/>
        </authorList>
    </citation>
    <scope>NUCLEOTIDE SEQUENCE [LARGE SCALE GENOMIC DNA]</scope>
    <source>
        <strain evidence="6 7">KIS18-15</strain>
    </source>
</reference>
<evidence type="ECO:0000313" key="7">
    <source>
        <dbReference type="Proteomes" id="UP000309848"/>
    </source>
</evidence>
<dbReference type="Pfam" id="PF12802">
    <property type="entry name" value="MarR_2"/>
    <property type="match status" value="1"/>
</dbReference>
<evidence type="ECO:0000256" key="4">
    <source>
        <dbReference type="PIRNR" id="PIRNR006707"/>
    </source>
</evidence>
<dbReference type="GO" id="GO:0003700">
    <property type="term" value="F:DNA-binding transcription factor activity"/>
    <property type="evidence" value="ECO:0007669"/>
    <property type="project" value="InterPro"/>
</dbReference>
<dbReference type="AlphaFoldDB" id="A0A4S1WUU0"/>
<evidence type="ECO:0000256" key="1">
    <source>
        <dbReference type="ARBA" id="ARBA00023015"/>
    </source>
</evidence>
<dbReference type="Proteomes" id="UP000309848">
    <property type="component" value="Unassembled WGS sequence"/>
</dbReference>
<keyword evidence="1 4" id="KW-0805">Transcription regulation</keyword>
<dbReference type="SUPFAM" id="SSF46785">
    <property type="entry name" value="Winged helix' DNA-binding domain"/>
    <property type="match status" value="1"/>
</dbReference>
<comment type="similarity">
    <text evidence="4">Belongs to the GbsR family.</text>
</comment>
<dbReference type="InterPro" id="IPR052362">
    <property type="entry name" value="HTH-GbsR_regulator"/>
</dbReference>
<dbReference type="PIRSF" id="PIRSF006707">
    <property type="entry name" value="MJ1563"/>
    <property type="match status" value="1"/>
</dbReference>
<dbReference type="PANTHER" id="PTHR38465:SF1">
    <property type="entry name" value="HTH-TYPE TRANSCRIPTIONAL REGULATOR MJ1563-RELATED"/>
    <property type="match status" value="1"/>
</dbReference>
<comment type="caution">
    <text evidence="6">The sequence shown here is derived from an EMBL/GenBank/DDBJ whole genome shotgun (WGS) entry which is preliminary data.</text>
</comment>
<dbReference type="EMBL" id="SRXU01000001">
    <property type="protein sequence ID" value="TGX45980.1"/>
    <property type="molecule type" value="Genomic_DNA"/>
</dbReference>
<dbReference type="InterPro" id="IPR036390">
    <property type="entry name" value="WH_DNA-bd_sf"/>
</dbReference>
<keyword evidence="2 4" id="KW-0238">DNA-binding</keyword>
<organism evidence="6 7">
    <name type="scientific">Sphingomonas naasensis</name>
    <dbReference type="NCBI Taxonomy" id="1344951"/>
    <lineage>
        <taxon>Bacteria</taxon>
        <taxon>Pseudomonadati</taxon>
        <taxon>Pseudomonadota</taxon>
        <taxon>Alphaproteobacteria</taxon>
        <taxon>Sphingomonadales</taxon>
        <taxon>Sphingomonadaceae</taxon>
        <taxon>Sphingomonas</taxon>
    </lineage>
</organism>
<dbReference type="GO" id="GO:0003677">
    <property type="term" value="F:DNA binding"/>
    <property type="evidence" value="ECO:0007669"/>
    <property type="project" value="UniProtKB-UniRule"/>
</dbReference>
<evidence type="ECO:0000259" key="5">
    <source>
        <dbReference type="Pfam" id="PF12802"/>
    </source>
</evidence>
<dbReference type="Gene3D" id="1.10.10.10">
    <property type="entry name" value="Winged helix-like DNA-binding domain superfamily/Winged helix DNA-binding domain"/>
    <property type="match status" value="1"/>
</dbReference>
<protein>
    <recommendedName>
        <fullName evidence="4">HTH-type transcriptional regulator</fullName>
    </recommendedName>
</protein>
<keyword evidence="3 4" id="KW-0804">Transcription</keyword>
<keyword evidence="7" id="KW-1185">Reference proteome</keyword>
<dbReference type="InterPro" id="IPR036388">
    <property type="entry name" value="WH-like_DNA-bd_sf"/>
</dbReference>
<name>A0A4S1WUU0_9SPHN</name>
<dbReference type="RefSeq" id="WP_135982338.1">
    <property type="nucleotide sequence ID" value="NZ_JAASQM010000001.1"/>
</dbReference>
<gene>
    <name evidence="6" type="ORF">E5A74_02050</name>
</gene>
<sequence length="183" mass="20622">MALTDLPAAKAFILHWGEMGTQWGVNRSVAQVHGLLYLSDRPLPADDIVEQLLLARSNVSTALKELQGYGIVRRVHVDGDRRDHFVAETDLWEMLMRISAERKRREIDPTIALLGGLAEQMAKDDSAPAHVRERITRMHEFIGTLTNWYDQVRRLPKPTLVTLMKLGGKIARFVGPGKKTTDS</sequence>
<dbReference type="InterPro" id="IPR026282">
    <property type="entry name" value="MJ1563"/>
</dbReference>
<accession>A0A4S1WUU0</accession>
<evidence type="ECO:0000256" key="3">
    <source>
        <dbReference type="ARBA" id="ARBA00023163"/>
    </source>
</evidence>
<evidence type="ECO:0000256" key="2">
    <source>
        <dbReference type="ARBA" id="ARBA00023125"/>
    </source>
</evidence>
<feature type="domain" description="HTH marR-type" evidence="5">
    <location>
        <begin position="25"/>
        <end position="82"/>
    </location>
</feature>